<gene>
    <name evidence="1" type="ORF">S01H4_22514</name>
</gene>
<evidence type="ECO:0000313" key="1">
    <source>
        <dbReference type="EMBL" id="GAG87943.1"/>
    </source>
</evidence>
<accession>X1BUT6</accession>
<dbReference type="EMBL" id="BART01010331">
    <property type="protein sequence ID" value="GAG87943.1"/>
    <property type="molecule type" value="Genomic_DNA"/>
</dbReference>
<reference evidence="1" key="1">
    <citation type="journal article" date="2014" name="Front. Microbiol.">
        <title>High frequency of phylogenetically diverse reductive dehalogenase-homologous genes in deep subseafloor sedimentary metagenomes.</title>
        <authorList>
            <person name="Kawai M."/>
            <person name="Futagami T."/>
            <person name="Toyoda A."/>
            <person name="Takaki Y."/>
            <person name="Nishi S."/>
            <person name="Hori S."/>
            <person name="Arai W."/>
            <person name="Tsubouchi T."/>
            <person name="Morono Y."/>
            <person name="Uchiyama I."/>
            <person name="Ito T."/>
            <person name="Fujiyama A."/>
            <person name="Inagaki F."/>
            <person name="Takami H."/>
        </authorList>
    </citation>
    <scope>NUCLEOTIDE SEQUENCE</scope>
    <source>
        <strain evidence="1">Expedition CK06-06</strain>
    </source>
</reference>
<protein>
    <submittedName>
        <fullName evidence="1">Uncharacterized protein</fullName>
    </submittedName>
</protein>
<organism evidence="1">
    <name type="scientific">marine sediment metagenome</name>
    <dbReference type="NCBI Taxonomy" id="412755"/>
    <lineage>
        <taxon>unclassified sequences</taxon>
        <taxon>metagenomes</taxon>
        <taxon>ecological metagenomes</taxon>
    </lineage>
</organism>
<comment type="caution">
    <text evidence="1">The sequence shown here is derived from an EMBL/GenBank/DDBJ whole genome shotgun (WGS) entry which is preliminary data.</text>
</comment>
<name>X1BUT6_9ZZZZ</name>
<dbReference type="AlphaFoldDB" id="X1BUT6"/>
<proteinExistence type="predicted"/>
<sequence length="299" mass="34696">YNDIITTLLKVKSKYMIESCENLREAIIKRYIVQKIDPDAYPMVFEKSGNQVLIHRSQLAVNYPSPFNFDQKNIKNAEIDLLIEMREYYKKTKVCHDDLEAVSLEQISKMNLDELLNLIPVTEGDITYCFSENTISKVQVNPLTRRPLSEETILKSKYLEYGWRGLFQVGPLYGLYSDIPTKVNVEVKKGIPSVRRLKSENRELTGNLFIVEVIFSDGTVTPLFEISLPTVGLEKIDLLKEYVDKLWYKGFFLNYWSLAINQYLDLKSFPVLITDKTLLYAKGSIFDGNKAMEYMKYNL</sequence>
<feature type="non-terminal residue" evidence="1">
    <location>
        <position position="1"/>
    </location>
</feature>